<dbReference type="PANTHER" id="PTHR31018:SF3">
    <property type="entry name" value="RECEPTOR PROTEIN-TYROSINE KINASE"/>
    <property type="match status" value="1"/>
</dbReference>
<evidence type="ECO:0000256" key="3">
    <source>
        <dbReference type="ARBA" id="ARBA00022525"/>
    </source>
</evidence>
<feature type="compositionally biased region" description="Polar residues" evidence="6">
    <location>
        <begin position="346"/>
        <end position="358"/>
    </location>
</feature>
<keyword evidence="5" id="KW-0325">Glycoprotein</keyword>
<evidence type="ECO:0000256" key="4">
    <source>
        <dbReference type="ARBA" id="ARBA00022729"/>
    </source>
</evidence>
<keyword evidence="9" id="KW-1185">Reference proteome</keyword>
<organism evidence="8 9">
    <name type="scientific">Podospora fimiseda</name>
    <dbReference type="NCBI Taxonomy" id="252190"/>
    <lineage>
        <taxon>Eukaryota</taxon>
        <taxon>Fungi</taxon>
        <taxon>Dikarya</taxon>
        <taxon>Ascomycota</taxon>
        <taxon>Pezizomycotina</taxon>
        <taxon>Sordariomycetes</taxon>
        <taxon>Sordariomycetidae</taxon>
        <taxon>Sordariales</taxon>
        <taxon>Podosporaceae</taxon>
        <taxon>Podospora</taxon>
    </lineage>
</organism>
<sequence>MLVKTLLPAFVAVGSAMAQTPTATCSAVGGQATINSQADAGQYAGCKKISGSIIVGPNAPGTIDLSGPSEITGDLKVLNNGAIERFSSSDLTTVGGAFEMKNVTKLISINLPKLNAVKTLTWQSLTRLETIDLAVTKAEEVSVSDTFLKSLKGLDVTSVKKLDINNNRLLTTFTSSLANLGDLLNIQANGIGLDVSLPNLVWIANMTIANVTKFSVPSLAIVNGSARFDSNYFSSFSAPNLTETQSGDISFVGNGNLANVTFPKLTRIGGGLLIANNTELAEVNGFPKLKSIGGAVKLRGSFTKAELPALEDVKGAFDVSSTEDIAESCKTFGEVAPQSDGGNGSIQGTYKCTSNNSRANEDTSADGSIDGGDDEENSAAGVAFNTALFGLVAIAGLAAAL</sequence>
<comment type="subcellular location">
    <subcellularLocation>
        <location evidence="1">Secreted</location>
        <location evidence="1">Cell wall</location>
    </subcellularLocation>
</comment>
<evidence type="ECO:0000256" key="6">
    <source>
        <dbReference type="SAM" id="MobiDB-lite"/>
    </source>
</evidence>
<dbReference type="InterPro" id="IPR036941">
    <property type="entry name" value="Rcpt_L-dom_sf"/>
</dbReference>
<evidence type="ECO:0000256" key="2">
    <source>
        <dbReference type="ARBA" id="ARBA00022512"/>
    </source>
</evidence>
<reference evidence="8" key="1">
    <citation type="journal article" date="2023" name="Mol. Phylogenet. Evol.">
        <title>Genome-scale phylogeny and comparative genomics of the fungal order Sordariales.</title>
        <authorList>
            <person name="Hensen N."/>
            <person name="Bonometti L."/>
            <person name="Westerberg I."/>
            <person name="Brannstrom I.O."/>
            <person name="Guillou S."/>
            <person name="Cros-Aarteil S."/>
            <person name="Calhoun S."/>
            <person name="Haridas S."/>
            <person name="Kuo A."/>
            <person name="Mondo S."/>
            <person name="Pangilinan J."/>
            <person name="Riley R."/>
            <person name="LaButti K."/>
            <person name="Andreopoulos B."/>
            <person name="Lipzen A."/>
            <person name="Chen C."/>
            <person name="Yan M."/>
            <person name="Daum C."/>
            <person name="Ng V."/>
            <person name="Clum A."/>
            <person name="Steindorff A."/>
            <person name="Ohm R.A."/>
            <person name="Martin F."/>
            <person name="Silar P."/>
            <person name="Natvig D.O."/>
            <person name="Lalanne C."/>
            <person name="Gautier V."/>
            <person name="Ament-Velasquez S.L."/>
            <person name="Kruys A."/>
            <person name="Hutchinson M.I."/>
            <person name="Powell A.J."/>
            <person name="Barry K."/>
            <person name="Miller A.N."/>
            <person name="Grigoriev I.V."/>
            <person name="Debuchy R."/>
            <person name="Gladieux P."/>
            <person name="Hiltunen Thoren M."/>
            <person name="Johannesson H."/>
        </authorList>
    </citation>
    <scope>NUCLEOTIDE SEQUENCE</scope>
    <source>
        <strain evidence="8">CBS 990.96</strain>
    </source>
</reference>
<comment type="caution">
    <text evidence="8">The sequence shown here is derived from an EMBL/GenBank/DDBJ whole genome shotgun (WGS) entry which is preliminary data.</text>
</comment>
<evidence type="ECO:0000256" key="1">
    <source>
        <dbReference type="ARBA" id="ARBA00004191"/>
    </source>
</evidence>
<dbReference type="Gene3D" id="3.80.20.20">
    <property type="entry name" value="Receptor L-domain"/>
    <property type="match status" value="2"/>
</dbReference>
<dbReference type="SUPFAM" id="SSF52058">
    <property type="entry name" value="L domain-like"/>
    <property type="match status" value="3"/>
</dbReference>
<dbReference type="EMBL" id="MU865385">
    <property type="protein sequence ID" value="KAK4224727.1"/>
    <property type="molecule type" value="Genomic_DNA"/>
</dbReference>
<evidence type="ECO:0000313" key="8">
    <source>
        <dbReference type="EMBL" id="KAK4224727.1"/>
    </source>
</evidence>
<dbReference type="PANTHER" id="PTHR31018">
    <property type="entry name" value="SPORULATION-SPECIFIC PROTEIN-RELATED"/>
    <property type="match status" value="1"/>
</dbReference>
<evidence type="ECO:0000256" key="5">
    <source>
        <dbReference type="ARBA" id="ARBA00023180"/>
    </source>
</evidence>
<keyword evidence="2" id="KW-0134">Cell wall</keyword>
<dbReference type="GO" id="GO:0009986">
    <property type="term" value="C:cell surface"/>
    <property type="evidence" value="ECO:0007669"/>
    <property type="project" value="TreeGrafter"/>
</dbReference>
<dbReference type="GO" id="GO:0005886">
    <property type="term" value="C:plasma membrane"/>
    <property type="evidence" value="ECO:0007669"/>
    <property type="project" value="TreeGrafter"/>
</dbReference>
<dbReference type="InterPro" id="IPR051648">
    <property type="entry name" value="CWI-Assembly_Regulator"/>
</dbReference>
<keyword evidence="4 7" id="KW-0732">Signal</keyword>
<evidence type="ECO:0000313" key="9">
    <source>
        <dbReference type="Proteomes" id="UP001301958"/>
    </source>
</evidence>
<feature type="region of interest" description="Disordered" evidence="6">
    <location>
        <begin position="336"/>
        <end position="374"/>
    </location>
</feature>
<reference evidence="8" key="2">
    <citation type="submission" date="2023-05" db="EMBL/GenBank/DDBJ databases">
        <authorList>
            <consortium name="Lawrence Berkeley National Laboratory"/>
            <person name="Steindorff A."/>
            <person name="Hensen N."/>
            <person name="Bonometti L."/>
            <person name="Westerberg I."/>
            <person name="Brannstrom I.O."/>
            <person name="Guillou S."/>
            <person name="Cros-Aarteil S."/>
            <person name="Calhoun S."/>
            <person name="Haridas S."/>
            <person name="Kuo A."/>
            <person name="Mondo S."/>
            <person name="Pangilinan J."/>
            <person name="Riley R."/>
            <person name="Labutti K."/>
            <person name="Andreopoulos B."/>
            <person name="Lipzen A."/>
            <person name="Chen C."/>
            <person name="Yanf M."/>
            <person name="Daum C."/>
            <person name="Ng V."/>
            <person name="Clum A."/>
            <person name="Ohm R."/>
            <person name="Martin F."/>
            <person name="Silar P."/>
            <person name="Natvig D."/>
            <person name="Lalanne C."/>
            <person name="Gautier V."/>
            <person name="Ament-Velasquez S.L."/>
            <person name="Kruys A."/>
            <person name="Hutchinson M.I."/>
            <person name="Powell A.J."/>
            <person name="Barry K."/>
            <person name="Miller A.N."/>
            <person name="Grigoriev I.V."/>
            <person name="Debuchy R."/>
            <person name="Gladieux P."/>
            <person name="Thoren M.H."/>
            <person name="Johannesson H."/>
        </authorList>
    </citation>
    <scope>NUCLEOTIDE SEQUENCE</scope>
    <source>
        <strain evidence="8">CBS 990.96</strain>
    </source>
</reference>
<evidence type="ECO:0000256" key="7">
    <source>
        <dbReference type="SAM" id="SignalP"/>
    </source>
</evidence>
<accession>A0AAN7BK25</accession>
<dbReference type="Pfam" id="PF12454">
    <property type="entry name" value="Ecm33"/>
    <property type="match status" value="1"/>
</dbReference>
<dbReference type="AlphaFoldDB" id="A0AAN7BK25"/>
<feature type="chain" id="PRO_5042848874" evidence="7">
    <location>
        <begin position="19"/>
        <end position="401"/>
    </location>
</feature>
<proteinExistence type="predicted"/>
<keyword evidence="3" id="KW-0964">Secreted</keyword>
<gene>
    <name evidence="8" type="ORF">QBC38DRAFT_288976</name>
</gene>
<protein>
    <submittedName>
        <fullName evidence="8">Uncharacterized protein</fullName>
    </submittedName>
</protein>
<dbReference type="Proteomes" id="UP001301958">
    <property type="component" value="Unassembled WGS sequence"/>
</dbReference>
<dbReference type="GO" id="GO:0031505">
    <property type="term" value="P:fungal-type cell wall organization"/>
    <property type="evidence" value="ECO:0007669"/>
    <property type="project" value="TreeGrafter"/>
</dbReference>
<feature type="signal peptide" evidence="7">
    <location>
        <begin position="1"/>
        <end position="18"/>
    </location>
</feature>
<dbReference type="GO" id="GO:0009277">
    <property type="term" value="C:fungal-type cell wall"/>
    <property type="evidence" value="ECO:0007669"/>
    <property type="project" value="TreeGrafter"/>
</dbReference>
<name>A0AAN7BK25_9PEZI</name>